<protein>
    <submittedName>
        <fullName evidence="1">Putative secreted protein</fullName>
    </submittedName>
</protein>
<accession>A0A2M4C813</accession>
<proteinExistence type="predicted"/>
<dbReference type="AlphaFoldDB" id="A0A2M4C813"/>
<dbReference type="EMBL" id="GGFJ01011957">
    <property type="protein sequence ID" value="MBW61098.1"/>
    <property type="molecule type" value="Transcribed_RNA"/>
</dbReference>
<organism evidence="1">
    <name type="scientific">Anopheles marajoara</name>
    <dbReference type="NCBI Taxonomy" id="58244"/>
    <lineage>
        <taxon>Eukaryota</taxon>
        <taxon>Metazoa</taxon>
        <taxon>Ecdysozoa</taxon>
        <taxon>Arthropoda</taxon>
        <taxon>Hexapoda</taxon>
        <taxon>Insecta</taxon>
        <taxon>Pterygota</taxon>
        <taxon>Neoptera</taxon>
        <taxon>Endopterygota</taxon>
        <taxon>Diptera</taxon>
        <taxon>Nematocera</taxon>
        <taxon>Culicoidea</taxon>
        <taxon>Culicidae</taxon>
        <taxon>Anophelinae</taxon>
        <taxon>Anopheles</taxon>
    </lineage>
</organism>
<evidence type="ECO:0000313" key="1">
    <source>
        <dbReference type="EMBL" id="MBW61098.1"/>
    </source>
</evidence>
<sequence>MWSEGVFLVCAAFWRHSRSGKLFSTGREGREQARPRITLRHCSTSHHWVELTGLGAWGLLLEEEGLVGALLSWKWRGFILNAAGSMAIGNEFFFIIYFQNAFPRIIRHSSFLSRSRQSQLAVNGLE</sequence>
<reference evidence="1" key="1">
    <citation type="submission" date="2018-01" db="EMBL/GenBank/DDBJ databases">
        <title>An insight into the sialome of Amazonian anophelines.</title>
        <authorList>
            <person name="Ribeiro J.M."/>
            <person name="Scarpassa V."/>
            <person name="Calvo E."/>
        </authorList>
    </citation>
    <scope>NUCLEOTIDE SEQUENCE</scope>
    <source>
        <tissue evidence="1">Salivary glands</tissue>
    </source>
</reference>
<name>A0A2M4C813_9DIPT</name>